<feature type="transmembrane region" description="Helical" evidence="8">
    <location>
        <begin position="219"/>
        <end position="239"/>
    </location>
</feature>
<dbReference type="Pfam" id="PF14703">
    <property type="entry name" value="PHM7_cyt"/>
    <property type="match status" value="1"/>
</dbReference>
<evidence type="ECO:0000256" key="3">
    <source>
        <dbReference type="ARBA" id="ARBA00022448"/>
    </source>
</evidence>
<feature type="domain" description="CSC1/OSCA1-like cytosolic" evidence="11">
    <location>
        <begin position="305"/>
        <end position="486"/>
    </location>
</feature>
<keyword evidence="5 8" id="KW-1133">Transmembrane helix</keyword>
<dbReference type="PANTHER" id="PTHR13018:SF5">
    <property type="entry name" value="RE44586P"/>
    <property type="match status" value="1"/>
</dbReference>
<evidence type="ECO:0000256" key="8">
    <source>
        <dbReference type="SAM" id="Phobius"/>
    </source>
</evidence>
<comment type="caution">
    <text evidence="12">The sequence shown here is derived from an EMBL/GenBank/DDBJ whole genome shotgun (WGS) entry which is preliminary data.</text>
</comment>
<dbReference type="OMA" id="HCHHEER"/>
<feature type="compositionally biased region" description="Polar residues" evidence="7">
    <location>
        <begin position="854"/>
        <end position="876"/>
    </location>
</feature>
<dbReference type="InterPro" id="IPR032880">
    <property type="entry name" value="CSC1/OSCA1-like_N"/>
</dbReference>
<evidence type="ECO:0000256" key="2">
    <source>
        <dbReference type="ARBA" id="ARBA00007779"/>
    </source>
</evidence>
<evidence type="ECO:0000256" key="5">
    <source>
        <dbReference type="ARBA" id="ARBA00022989"/>
    </source>
</evidence>
<feature type="region of interest" description="Disordered" evidence="7">
    <location>
        <begin position="87"/>
        <end position="169"/>
    </location>
</feature>
<proteinExistence type="inferred from homology"/>
<evidence type="ECO:0000256" key="4">
    <source>
        <dbReference type="ARBA" id="ARBA00022692"/>
    </source>
</evidence>
<sequence length="973" mass="108812">MDAMSDDKSCNIYAKYKNRGRGGFFGTGLNGYEGIPQNLVLNIIGWMIMILLFSFLRKKAWNYGRLALIERTEQFAERVTHMIFGSRAAGQQSTTTTGVPNGNGGGGRGRGDGDNHVIISGEGEEITSTPSGTTATTQLLKPGGVNVNSESPESQSGLGAQQQQSTDHDYSRIVHSDAKVIMDTGYFSWIKIVFSLTDKQYMEKCGFDCVQYLSFQRHLIFLASIVTLTSVVIILPINYQGTPLTDQTAQFNQTTIINLKHNAKLLWVHVILAITFLFLSIAVMRHFSRGNALKFVDCDDPTARRSIMIVGICRKFCMEDKLKMHFEEIYPDVELSEVTFAYDITDLQKVEFSRQTAQLAILYWEDYMAKHGRRPTMTPYYCGAVCWSCSEGCGCDSRDAIEFYSQEEVQFTREVGTERERALTKPLGIAFITFKTVDMAERVVNDYRFVCKVLAQTPQSKFSHKLKSRRWTVNFAPLPEDIYWENLATGLKTWYVKVFVVNIILAIIVAFYTTPVFLLQAIIPLLNINATNATTNDLDDGPQSPTSTLTGLLIDTVPTLLLWIVAGVFIPHFHGNYPSFLGDNEVTFLFILSMTRDVFSNSLTFMRSLTAIITKDFTTTALQWECVFSKDNGALFVNYICTSTFLGTASELMSFVLLVPPQKLVTAIRQSVLWDFQIGSQYAWMMLNFAIFSVFSVIFPIVTPFGLVYLVFKHYVDRYNIYFAYGPTKVEKEVHGTAINFVIVCMFILQINLLAYVTTQGSDTEDLPSKSEAKGLKVFCVVGFCITAALFISQIFFNMCANFSPILYSRMSQEGLNLNPVIRNGDAISNTSNPSREHNSTNVQFAPSVRKNLETPSTNNQSSQARPNITASQNGAPGSHHRRNLSATISEDGNGGRRKYFPKLLQPPKQRHTGMFPSPSPSINSVVSASNNGRNHKNGHGKTVTAVIINEQARSTEERYLLQPKPPCTNSSV</sequence>
<feature type="compositionally biased region" description="Low complexity" evidence="7">
    <location>
        <begin position="154"/>
        <end position="165"/>
    </location>
</feature>
<keyword evidence="4 8" id="KW-0812">Transmembrane</keyword>
<feature type="transmembrane region" description="Helical" evidence="8">
    <location>
        <begin position="548"/>
        <end position="570"/>
    </location>
</feature>
<dbReference type="Proteomes" id="UP000198287">
    <property type="component" value="Unassembled WGS sequence"/>
</dbReference>
<dbReference type="InterPro" id="IPR027815">
    <property type="entry name" value="CSC1/OSCA1-like_cyt"/>
</dbReference>
<keyword evidence="6 8" id="KW-0472">Membrane</keyword>
<reference evidence="12 13" key="1">
    <citation type="submission" date="2015-12" db="EMBL/GenBank/DDBJ databases">
        <title>The genome of Folsomia candida.</title>
        <authorList>
            <person name="Faddeeva A."/>
            <person name="Derks M.F."/>
            <person name="Anvar Y."/>
            <person name="Smit S."/>
            <person name="Van Straalen N."/>
            <person name="Roelofs D."/>
        </authorList>
    </citation>
    <scope>NUCLEOTIDE SEQUENCE [LARGE SCALE GENOMIC DNA]</scope>
    <source>
        <strain evidence="12 13">VU population</strain>
        <tissue evidence="12">Whole body</tissue>
    </source>
</reference>
<evidence type="ECO:0000256" key="7">
    <source>
        <dbReference type="SAM" id="MobiDB-lite"/>
    </source>
</evidence>
<evidence type="ECO:0000256" key="6">
    <source>
        <dbReference type="ARBA" id="ARBA00023136"/>
    </source>
</evidence>
<dbReference type="GO" id="GO:0005227">
    <property type="term" value="F:calcium-activated cation channel activity"/>
    <property type="evidence" value="ECO:0007669"/>
    <property type="project" value="InterPro"/>
</dbReference>
<feature type="region of interest" description="Disordered" evidence="7">
    <location>
        <begin position="827"/>
        <end position="901"/>
    </location>
</feature>
<dbReference type="GO" id="GO:0005886">
    <property type="term" value="C:plasma membrane"/>
    <property type="evidence" value="ECO:0007669"/>
    <property type="project" value="TreeGrafter"/>
</dbReference>
<feature type="transmembrane region" description="Helical" evidence="8">
    <location>
        <begin position="778"/>
        <end position="797"/>
    </location>
</feature>
<feature type="transmembrane region" description="Helical" evidence="8">
    <location>
        <begin position="689"/>
        <end position="712"/>
    </location>
</feature>
<dbReference type="AlphaFoldDB" id="A0A226ETR0"/>
<feature type="transmembrane region" description="Helical" evidence="8">
    <location>
        <begin position="265"/>
        <end position="284"/>
    </location>
</feature>
<dbReference type="InterPro" id="IPR045122">
    <property type="entry name" value="Csc1-like"/>
</dbReference>
<keyword evidence="13" id="KW-1185">Reference proteome</keyword>
<evidence type="ECO:0000256" key="1">
    <source>
        <dbReference type="ARBA" id="ARBA00004141"/>
    </source>
</evidence>
<evidence type="ECO:0000259" key="10">
    <source>
        <dbReference type="Pfam" id="PF13967"/>
    </source>
</evidence>
<feature type="compositionally biased region" description="Polar residues" evidence="7">
    <location>
        <begin position="827"/>
        <end position="845"/>
    </location>
</feature>
<keyword evidence="3" id="KW-0813">Transport</keyword>
<evidence type="ECO:0000259" key="11">
    <source>
        <dbReference type="Pfam" id="PF14703"/>
    </source>
</evidence>
<organism evidence="12 13">
    <name type="scientific">Folsomia candida</name>
    <name type="common">Springtail</name>
    <dbReference type="NCBI Taxonomy" id="158441"/>
    <lineage>
        <taxon>Eukaryota</taxon>
        <taxon>Metazoa</taxon>
        <taxon>Ecdysozoa</taxon>
        <taxon>Arthropoda</taxon>
        <taxon>Hexapoda</taxon>
        <taxon>Collembola</taxon>
        <taxon>Entomobryomorpha</taxon>
        <taxon>Isotomoidea</taxon>
        <taxon>Isotomidae</taxon>
        <taxon>Proisotominae</taxon>
        <taxon>Folsomia</taxon>
    </lineage>
</organism>
<feature type="domain" description="CSC1/OSCA1-like N-terminal transmembrane" evidence="10">
    <location>
        <begin position="181"/>
        <end position="283"/>
    </location>
</feature>
<dbReference type="Pfam" id="PF13967">
    <property type="entry name" value="RSN1_TM"/>
    <property type="match status" value="1"/>
</dbReference>
<dbReference type="EMBL" id="LNIX01000002">
    <property type="protein sequence ID" value="OXA60909.1"/>
    <property type="molecule type" value="Genomic_DNA"/>
</dbReference>
<feature type="transmembrane region" description="Helical" evidence="8">
    <location>
        <begin position="738"/>
        <end position="757"/>
    </location>
</feature>
<feature type="domain" description="CSC1/OSCA1-like 7TM region" evidence="9">
    <location>
        <begin position="498"/>
        <end position="755"/>
    </location>
</feature>
<dbReference type="Pfam" id="PF02714">
    <property type="entry name" value="RSN1_7TM"/>
    <property type="match status" value="1"/>
</dbReference>
<feature type="compositionally biased region" description="Low complexity" evidence="7">
    <location>
        <begin position="127"/>
        <end position="137"/>
    </location>
</feature>
<feature type="transmembrane region" description="Helical" evidence="8">
    <location>
        <begin position="39"/>
        <end position="56"/>
    </location>
</feature>
<evidence type="ECO:0000313" key="13">
    <source>
        <dbReference type="Proteomes" id="UP000198287"/>
    </source>
</evidence>
<dbReference type="PANTHER" id="PTHR13018">
    <property type="entry name" value="PROBABLE MEMBRANE PROTEIN DUF221-RELATED"/>
    <property type="match status" value="1"/>
</dbReference>
<accession>A0A226ETR0</accession>
<gene>
    <name evidence="12" type="ORF">Fcan01_05322</name>
</gene>
<dbReference type="InterPro" id="IPR003864">
    <property type="entry name" value="CSC1/OSCA1-like_7TM"/>
</dbReference>
<comment type="similarity">
    <text evidence="2">Belongs to the CSC1 (TC 1.A.17) family.</text>
</comment>
<protein>
    <submittedName>
        <fullName evidence="12">CSC1-like protein 2</fullName>
    </submittedName>
</protein>
<name>A0A226ETR0_FOLCA</name>
<dbReference type="OrthoDB" id="1689567at2759"/>
<comment type="subcellular location">
    <subcellularLocation>
        <location evidence="1">Membrane</location>
        <topology evidence="1">Multi-pass membrane protein</topology>
    </subcellularLocation>
</comment>
<evidence type="ECO:0000259" key="9">
    <source>
        <dbReference type="Pfam" id="PF02714"/>
    </source>
</evidence>
<feature type="transmembrane region" description="Helical" evidence="8">
    <location>
        <begin position="499"/>
        <end position="528"/>
    </location>
</feature>
<evidence type="ECO:0000313" key="12">
    <source>
        <dbReference type="EMBL" id="OXA60909.1"/>
    </source>
</evidence>
<feature type="compositionally biased region" description="Polar residues" evidence="7">
    <location>
        <begin position="89"/>
        <end position="100"/>
    </location>
</feature>